<dbReference type="InterPro" id="IPR018114">
    <property type="entry name" value="TRYPSIN_HIS"/>
</dbReference>
<organism evidence="7 8">
    <name type="scientific">Bombyx mori</name>
    <name type="common">Silk moth</name>
    <dbReference type="NCBI Taxonomy" id="7091"/>
    <lineage>
        <taxon>Eukaryota</taxon>
        <taxon>Metazoa</taxon>
        <taxon>Ecdysozoa</taxon>
        <taxon>Arthropoda</taxon>
        <taxon>Hexapoda</taxon>
        <taxon>Insecta</taxon>
        <taxon>Pterygota</taxon>
        <taxon>Neoptera</taxon>
        <taxon>Endopterygota</taxon>
        <taxon>Lepidoptera</taxon>
        <taxon>Glossata</taxon>
        <taxon>Ditrysia</taxon>
        <taxon>Bombycoidea</taxon>
        <taxon>Bombycidae</taxon>
        <taxon>Bombycinae</taxon>
        <taxon>Bombyx</taxon>
    </lineage>
</organism>
<dbReference type="InterPro" id="IPR033116">
    <property type="entry name" value="TRYPSIN_SER"/>
</dbReference>
<evidence type="ECO:0000256" key="1">
    <source>
        <dbReference type="ARBA" id="ARBA00022670"/>
    </source>
</evidence>
<name>A0A8R2M408_BOMMO</name>
<keyword evidence="4" id="KW-1015">Disulfide bond</keyword>
<keyword evidence="2 5" id="KW-0378">Hydrolase</keyword>
<sequence length="409" mass="45516">MAGKNFKIRRRRANMASYVLSFVFFVCFYNVSADDNDVLTLNDFDSDVVEDRRRPVNEQEKDILLLDALARRKGSYHGHYGNSQEDDSIMDLLGKMIPQTCKHRGARYPCGLSISCVLGGGKPLDLCSGGMIWACCVDRDTTERPTETAPVVHNASCGEHFTRSNRIVGGHSTGFGSHPWQAALIKSGFLSKKLACGGALISDRWVVTAAHCVATTPNSQLRVRLGEWDVRDAGERYSHEEFSVQRKEVHPSYEPADFRNDVALVQLDRGVVFKQHILPVCLPQKQMKLAGKMATVAGWGRTRHGQSTVPSILQEVDVEVIPNERCQRWFRAAGRRETIHDVFLCAGYKEGGRDSCQGDSGGPLTMKYEGRSTLIGLVSWGIGCGREHLPGVYTNIQKFVPWIDKLINT</sequence>
<evidence type="ECO:0000313" key="8">
    <source>
        <dbReference type="Proteomes" id="UP000005204"/>
    </source>
</evidence>
<dbReference type="EnsemblMetazoa" id="XM_038017142.1">
    <property type="protein sequence ID" value="XP_037873070.1"/>
    <property type="gene ID" value="LOC101735715"/>
</dbReference>
<dbReference type="PROSITE" id="PS00135">
    <property type="entry name" value="TRYPSIN_SER"/>
    <property type="match status" value="1"/>
</dbReference>
<dbReference type="AlphaFoldDB" id="A0A8R2M408"/>
<dbReference type="FunFam" id="2.40.10.10:FF:000006">
    <property type="entry name" value="Serine proteinase stubble"/>
    <property type="match status" value="1"/>
</dbReference>
<evidence type="ECO:0000256" key="2">
    <source>
        <dbReference type="ARBA" id="ARBA00022801"/>
    </source>
</evidence>
<dbReference type="GeneID" id="101735715"/>
<keyword evidence="1 5" id="KW-0645">Protease</keyword>
<keyword evidence="8" id="KW-1185">Reference proteome</keyword>
<dbReference type="PANTHER" id="PTHR24264">
    <property type="entry name" value="TRYPSIN-RELATED"/>
    <property type="match status" value="1"/>
</dbReference>
<evidence type="ECO:0000259" key="6">
    <source>
        <dbReference type="PROSITE" id="PS50240"/>
    </source>
</evidence>
<keyword evidence="3 5" id="KW-0720">Serine protease</keyword>
<dbReference type="GO" id="GO:0004252">
    <property type="term" value="F:serine-type endopeptidase activity"/>
    <property type="evidence" value="ECO:0007669"/>
    <property type="project" value="InterPro"/>
</dbReference>
<dbReference type="Pfam" id="PF00089">
    <property type="entry name" value="Trypsin"/>
    <property type="match status" value="1"/>
</dbReference>
<dbReference type="PRINTS" id="PR00722">
    <property type="entry name" value="CHYMOTRYPSIN"/>
</dbReference>
<evidence type="ECO:0000256" key="4">
    <source>
        <dbReference type="ARBA" id="ARBA00023157"/>
    </source>
</evidence>
<protein>
    <recommendedName>
        <fullName evidence="6">Peptidase S1 domain-containing protein</fullName>
    </recommendedName>
</protein>
<dbReference type="InterPro" id="IPR043504">
    <property type="entry name" value="Peptidase_S1_PA_chymotrypsin"/>
</dbReference>
<dbReference type="PROSITE" id="PS00134">
    <property type="entry name" value="TRYPSIN_HIS"/>
    <property type="match status" value="1"/>
</dbReference>
<dbReference type="InterPro" id="IPR001314">
    <property type="entry name" value="Peptidase_S1A"/>
</dbReference>
<dbReference type="InterPro" id="IPR009003">
    <property type="entry name" value="Peptidase_S1_PA"/>
</dbReference>
<dbReference type="SMART" id="SM00020">
    <property type="entry name" value="Tryp_SPc"/>
    <property type="match status" value="1"/>
</dbReference>
<evidence type="ECO:0000256" key="3">
    <source>
        <dbReference type="ARBA" id="ARBA00022825"/>
    </source>
</evidence>
<accession>A0A8R2M408</accession>
<dbReference type="Proteomes" id="UP000005204">
    <property type="component" value="Unassembled WGS sequence"/>
</dbReference>
<reference evidence="7" key="2">
    <citation type="submission" date="2022-06" db="UniProtKB">
        <authorList>
            <consortium name="EnsemblMetazoa"/>
        </authorList>
    </citation>
    <scope>IDENTIFICATION</scope>
    <source>
        <strain evidence="7">p50T (Dazao)</strain>
    </source>
</reference>
<dbReference type="GO" id="GO:0005615">
    <property type="term" value="C:extracellular space"/>
    <property type="evidence" value="ECO:0007669"/>
    <property type="project" value="TreeGrafter"/>
</dbReference>
<dbReference type="InterPro" id="IPR001254">
    <property type="entry name" value="Trypsin_dom"/>
</dbReference>
<evidence type="ECO:0000313" key="7">
    <source>
        <dbReference type="EnsemblMetazoa" id="XP_037873070.1"/>
    </source>
</evidence>
<dbReference type="PROSITE" id="PS50240">
    <property type="entry name" value="TRYPSIN_DOM"/>
    <property type="match status" value="1"/>
</dbReference>
<proteinExistence type="predicted"/>
<dbReference type="RefSeq" id="XP_037873070.1">
    <property type="nucleotide sequence ID" value="XM_038017142.2"/>
</dbReference>
<dbReference type="InterPro" id="IPR050127">
    <property type="entry name" value="Serine_Proteases_S1"/>
</dbReference>
<feature type="domain" description="Peptidase S1" evidence="6">
    <location>
        <begin position="167"/>
        <end position="408"/>
    </location>
</feature>
<reference evidence="8" key="1">
    <citation type="journal article" date="2008" name="Insect Biochem. Mol. Biol.">
        <title>The genome of a lepidopteran model insect, the silkworm Bombyx mori.</title>
        <authorList>
            <consortium name="International Silkworm Genome Consortium"/>
        </authorList>
    </citation>
    <scope>NUCLEOTIDE SEQUENCE [LARGE SCALE GENOMIC DNA]</scope>
    <source>
        <strain evidence="8">p50T</strain>
    </source>
</reference>
<dbReference type="Gene3D" id="2.40.10.10">
    <property type="entry name" value="Trypsin-like serine proteases"/>
    <property type="match status" value="1"/>
</dbReference>
<dbReference type="CDD" id="cd00190">
    <property type="entry name" value="Tryp_SPc"/>
    <property type="match status" value="1"/>
</dbReference>
<evidence type="ECO:0000256" key="5">
    <source>
        <dbReference type="RuleBase" id="RU363034"/>
    </source>
</evidence>
<dbReference type="PANTHER" id="PTHR24264:SF54">
    <property type="entry name" value="PEPTIDASE S1 DOMAIN-CONTAINING PROTEIN"/>
    <property type="match status" value="1"/>
</dbReference>
<dbReference type="SUPFAM" id="SSF50494">
    <property type="entry name" value="Trypsin-like serine proteases"/>
    <property type="match status" value="1"/>
</dbReference>
<dbReference type="GO" id="GO:0006508">
    <property type="term" value="P:proteolysis"/>
    <property type="evidence" value="ECO:0007669"/>
    <property type="project" value="UniProtKB-KW"/>
</dbReference>